<sequence length="338" mass="35755">MTDTTTNFEILTLSDALGRAAAGDAAQSSPFSTQPFILLDTSGSIDEMQSLQLIAWIEERACPVIGIAADGDEWAVIRACDARVANVAEAAPLITNIRQSPIAATVLVQLLRLNARLPLTDALVAESLAYSTLQAGPEFKKWLDANRAAAPAVHSDSGDPVIVSREGDALMLELNRASNRNGMTVEMRDALIESLQLVLADDSIESVQISGRGKCFSTGGDLTEFGSAPDPASAHVVRSLALPGRLLSQCAARVTVNVHGACIGSGIEFPAFASRMVASEDAYFQLPELKFGLIPGAGGTVSIARRIGRQRAGWLMLSGKRIDAQKALAWNLVDEVTA</sequence>
<dbReference type="RefSeq" id="WP_107941347.1">
    <property type="nucleotide sequence ID" value="NZ_QANS01000006.1"/>
</dbReference>
<dbReference type="SUPFAM" id="SSF52096">
    <property type="entry name" value="ClpP/crotonase"/>
    <property type="match status" value="1"/>
</dbReference>
<dbReference type="CDD" id="cd06558">
    <property type="entry name" value="crotonase-like"/>
    <property type="match status" value="1"/>
</dbReference>
<dbReference type="AlphaFoldDB" id="A0A2T5MCU8"/>
<evidence type="ECO:0000313" key="3">
    <source>
        <dbReference type="Proteomes" id="UP000244248"/>
    </source>
</evidence>
<dbReference type="Pfam" id="PF00378">
    <property type="entry name" value="ECH_1"/>
    <property type="match status" value="1"/>
</dbReference>
<protein>
    <submittedName>
        <fullName evidence="2">Enoyl-CoA hydratase/isomerase family protein</fullName>
    </submittedName>
</protein>
<dbReference type="InterPro" id="IPR001753">
    <property type="entry name" value="Enoyl-CoA_hydra/iso"/>
</dbReference>
<keyword evidence="3" id="KW-1185">Reference proteome</keyword>
<dbReference type="InterPro" id="IPR029045">
    <property type="entry name" value="ClpP/crotonase-like_dom_sf"/>
</dbReference>
<dbReference type="GO" id="GO:0016853">
    <property type="term" value="F:isomerase activity"/>
    <property type="evidence" value="ECO:0007669"/>
    <property type="project" value="UniProtKB-KW"/>
</dbReference>
<reference evidence="2 3" key="1">
    <citation type="submission" date="2018-04" db="EMBL/GenBank/DDBJ databases">
        <title>Novel species isolated from glacier.</title>
        <authorList>
            <person name="Liu Q."/>
            <person name="Xin Y.-H."/>
        </authorList>
    </citation>
    <scope>NUCLEOTIDE SEQUENCE [LARGE SCALE GENOMIC DNA]</scope>
    <source>
        <strain evidence="2 3">GT1R17</strain>
    </source>
</reference>
<organism evidence="2 3">
    <name type="scientific">Stenotrophobium rhamnosiphilum</name>
    <dbReference type="NCBI Taxonomy" id="2029166"/>
    <lineage>
        <taxon>Bacteria</taxon>
        <taxon>Pseudomonadati</taxon>
        <taxon>Pseudomonadota</taxon>
        <taxon>Gammaproteobacteria</taxon>
        <taxon>Nevskiales</taxon>
        <taxon>Nevskiaceae</taxon>
        <taxon>Stenotrophobium</taxon>
    </lineage>
</organism>
<dbReference type="Proteomes" id="UP000244248">
    <property type="component" value="Unassembled WGS sequence"/>
</dbReference>
<evidence type="ECO:0000256" key="1">
    <source>
        <dbReference type="ARBA" id="ARBA00005254"/>
    </source>
</evidence>
<evidence type="ECO:0000313" key="2">
    <source>
        <dbReference type="EMBL" id="PTU30404.1"/>
    </source>
</evidence>
<gene>
    <name evidence="2" type="ORF">CJD38_15200</name>
</gene>
<comment type="caution">
    <text evidence="2">The sequence shown here is derived from an EMBL/GenBank/DDBJ whole genome shotgun (WGS) entry which is preliminary data.</text>
</comment>
<accession>A0A2T5MCU8</accession>
<name>A0A2T5MCU8_9GAMM</name>
<dbReference type="OrthoDB" id="5730382at2"/>
<dbReference type="PANTHER" id="PTHR43802">
    <property type="entry name" value="ENOYL-COA HYDRATASE"/>
    <property type="match status" value="1"/>
</dbReference>
<keyword evidence="2" id="KW-0413">Isomerase</keyword>
<dbReference type="PANTHER" id="PTHR43802:SF1">
    <property type="entry name" value="IP11341P-RELATED"/>
    <property type="match status" value="1"/>
</dbReference>
<dbReference type="EMBL" id="QANS01000006">
    <property type="protein sequence ID" value="PTU30404.1"/>
    <property type="molecule type" value="Genomic_DNA"/>
</dbReference>
<proteinExistence type="inferred from homology"/>
<comment type="similarity">
    <text evidence="1">Belongs to the enoyl-CoA hydratase/isomerase family.</text>
</comment>
<dbReference type="Gene3D" id="3.90.226.10">
    <property type="entry name" value="2-enoyl-CoA Hydratase, Chain A, domain 1"/>
    <property type="match status" value="1"/>
</dbReference>